<dbReference type="HOGENOM" id="CLU_2889665_0_0_1"/>
<organism evidence="1">
    <name type="scientific">Oryza nivara</name>
    <name type="common">Indian wild rice</name>
    <name type="synonym">Oryza sativa f. spontanea</name>
    <dbReference type="NCBI Taxonomy" id="4536"/>
    <lineage>
        <taxon>Eukaryota</taxon>
        <taxon>Viridiplantae</taxon>
        <taxon>Streptophyta</taxon>
        <taxon>Embryophyta</taxon>
        <taxon>Tracheophyta</taxon>
        <taxon>Spermatophyta</taxon>
        <taxon>Magnoliopsida</taxon>
        <taxon>Liliopsida</taxon>
        <taxon>Poales</taxon>
        <taxon>Poaceae</taxon>
        <taxon>BOP clade</taxon>
        <taxon>Oryzoideae</taxon>
        <taxon>Oryzeae</taxon>
        <taxon>Oryzinae</taxon>
        <taxon>Oryza</taxon>
    </lineage>
</organism>
<evidence type="ECO:0000313" key="1">
    <source>
        <dbReference type="EnsemblPlants" id="ONIVA01G44010.8"/>
    </source>
</evidence>
<reference evidence="1" key="1">
    <citation type="submission" date="2015-04" db="UniProtKB">
        <authorList>
            <consortium name="EnsemblPlants"/>
        </authorList>
    </citation>
    <scope>IDENTIFICATION</scope>
    <source>
        <strain evidence="1">SL10</strain>
    </source>
</reference>
<accession>A0A0E0FWI1</accession>
<proteinExistence type="predicted"/>
<evidence type="ECO:0000313" key="2">
    <source>
        <dbReference type="Proteomes" id="UP000006591"/>
    </source>
</evidence>
<dbReference type="EnsemblPlants" id="ONIVA01G44010.8">
    <property type="protein sequence ID" value="ONIVA01G44010.8"/>
    <property type="gene ID" value="ONIVA01G44010"/>
</dbReference>
<reference evidence="1" key="2">
    <citation type="submission" date="2018-04" db="EMBL/GenBank/DDBJ databases">
        <title>OnivRS2 (Oryza nivara Reference Sequence Version 2).</title>
        <authorList>
            <person name="Zhang J."/>
            <person name="Kudrna D."/>
            <person name="Lee S."/>
            <person name="Talag J."/>
            <person name="Rajasekar S."/>
            <person name="Welchert J."/>
            <person name="Hsing Y.-I."/>
            <person name="Wing R.A."/>
        </authorList>
    </citation>
    <scope>NUCLEOTIDE SEQUENCE [LARGE SCALE GENOMIC DNA]</scope>
</reference>
<dbReference type="Proteomes" id="UP000006591">
    <property type="component" value="Chromosome 1"/>
</dbReference>
<protein>
    <submittedName>
        <fullName evidence="1">Uncharacterized protein</fullName>
    </submittedName>
</protein>
<dbReference type="Gramene" id="ONIVA01G44010.8">
    <property type="protein sequence ID" value="ONIVA01G44010.8"/>
    <property type="gene ID" value="ONIVA01G44010"/>
</dbReference>
<name>A0A0E0FWI1_ORYNI</name>
<keyword evidence="2" id="KW-1185">Reference proteome</keyword>
<sequence length="63" mass="7705">MGWRCEKYNASSTVGVPQRRQQLWRLPHTWLLSFSMMKWYRFPQTGNQMWKLYIKSNRPTILA</sequence>
<dbReference type="AlphaFoldDB" id="A0A0E0FWI1"/>